<dbReference type="GO" id="GO:0016747">
    <property type="term" value="F:acyltransferase activity, transferring groups other than amino-acyl groups"/>
    <property type="evidence" value="ECO:0007669"/>
    <property type="project" value="InterPro"/>
</dbReference>
<dbReference type="Proteomes" id="UP000059542">
    <property type="component" value="Chromosome"/>
</dbReference>
<evidence type="ECO:0000259" key="1">
    <source>
        <dbReference type="PROSITE" id="PS51186"/>
    </source>
</evidence>
<dbReference type="Gene3D" id="3.40.630.30">
    <property type="match status" value="1"/>
</dbReference>
<dbReference type="RefSeq" id="WP_068191564.1">
    <property type="nucleotide sequence ID" value="NZ_CP013909.1"/>
</dbReference>
<reference evidence="2 3" key="1">
    <citation type="submission" date="2015-12" db="EMBL/GenBank/DDBJ databases">
        <authorList>
            <person name="Shamseldin A."/>
            <person name="Moawad H."/>
            <person name="Abd El-Rahim W.M."/>
            <person name="Sadowsky M.J."/>
        </authorList>
    </citation>
    <scope>NUCLEOTIDE SEQUENCE [LARGE SCALE GENOMIC DNA]</scope>
    <source>
        <strain evidence="2 3">DG5B</strain>
    </source>
</reference>
<organism evidence="2 3">
    <name type="scientific">Hymenobacter sedentarius</name>
    <dbReference type="NCBI Taxonomy" id="1411621"/>
    <lineage>
        <taxon>Bacteria</taxon>
        <taxon>Pseudomonadati</taxon>
        <taxon>Bacteroidota</taxon>
        <taxon>Cytophagia</taxon>
        <taxon>Cytophagales</taxon>
        <taxon>Hymenobacteraceae</taxon>
        <taxon>Hymenobacter</taxon>
    </lineage>
</organism>
<dbReference type="InterPro" id="IPR000182">
    <property type="entry name" value="GNAT_dom"/>
</dbReference>
<evidence type="ECO:0000313" key="2">
    <source>
        <dbReference type="EMBL" id="ALW84955.1"/>
    </source>
</evidence>
<dbReference type="AlphaFoldDB" id="A0A0U4BEE1"/>
<name>A0A0U4BEE1_9BACT</name>
<dbReference type="SUPFAM" id="SSF55729">
    <property type="entry name" value="Acyl-CoA N-acyltransferases (Nat)"/>
    <property type="match status" value="1"/>
</dbReference>
<dbReference type="Pfam" id="PF13508">
    <property type="entry name" value="Acetyltransf_7"/>
    <property type="match status" value="1"/>
</dbReference>
<proteinExistence type="predicted"/>
<dbReference type="PROSITE" id="PS51186">
    <property type="entry name" value="GNAT"/>
    <property type="match status" value="1"/>
</dbReference>
<protein>
    <recommendedName>
        <fullName evidence="1">N-acetyltransferase domain-containing protein</fullName>
    </recommendedName>
</protein>
<dbReference type="KEGG" id="hyg:AUC43_07530"/>
<dbReference type="OrthoDB" id="1073140at2"/>
<feature type="domain" description="N-acetyltransferase" evidence="1">
    <location>
        <begin position="4"/>
        <end position="154"/>
    </location>
</feature>
<dbReference type="InterPro" id="IPR016181">
    <property type="entry name" value="Acyl_CoA_acyltransferase"/>
</dbReference>
<sequence>MNLLQTTTLTLAQQEQVRQLWNQEYPCQLSFAESNDFEDWLAKLTNARHLLLVRETGGVRGWLTVFQREKAPWFVLLVDSAVHGRGHGTILLDRAKAQETELNGWVVPHEDYRKPNGDVYRSPVAFYEKNGFAILHDQPLGSAHLSAIRIHWVR</sequence>
<dbReference type="EMBL" id="CP013909">
    <property type="protein sequence ID" value="ALW84955.1"/>
    <property type="molecule type" value="Genomic_DNA"/>
</dbReference>
<evidence type="ECO:0000313" key="3">
    <source>
        <dbReference type="Proteomes" id="UP000059542"/>
    </source>
</evidence>
<keyword evidence="3" id="KW-1185">Reference proteome</keyword>
<accession>A0A0U4BEE1</accession>
<gene>
    <name evidence="2" type="ORF">AUC43_07530</name>
</gene>